<reference evidence="3" key="1">
    <citation type="submission" date="2015-02" db="EMBL/GenBank/DDBJ databases">
        <title>Description and complete genome sequence of the first cultured representative of the subdivision 5 of the Verrucomicrobia phylum.</title>
        <authorList>
            <person name="Spring S."/>
            <person name="Bunk B."/>
            <person name="Sproer C."/>
            <person name="Klenk H.-P."/>
        </authorList>
    </citation>
    <scope>NUCLEOTIDE SEQUENCE [LARGE SCALE GENOMIC DNA]</scope>
    <source>
        <strain evidence="3">L21-Fru-AB</strain>
    </source>
</reference>
<name>A0A0G3EDN9_9BACT</name>
<dbReference type="AlphaFoldDB" id="A0A0G3EDN9"/>
<gene>
    <name evidence="2" type="ORF">L21SP4_01200</name>
</gene>
<protein>
    <submittedName>
        <fullName evidence="2">Sulfotransferase domain protein</fullName>
    </submittedName>
</protein>
<sequence>MGLTSKFMRTEKPVRSAREYLRNRSRGLRCDRPPVFIVGCGHSGTSLMLRIVDMHSSIYGVPFESRVLLRSRFKIRMAEALWRKNAVAAAKRRWAEKTPAHVYCIDRIFRIWPQARVILMRRDGRDVAVSLRERWGDFDRAVHRWIEDNRAGDAWCGDPRVFELRYEDLVRDFEPRMREVMTFLGERFEEGLADFHTQTTVYGGESAGIRKQPDLPPNRALRKAQLRNPLYDGSGRWRDEMSADEKCRFKERAGDLLIDLGYAGDLNW</sequence>
<evidence type="ECO:0000313" key="3">
    <source>
        <dbReference type="Proteomes" id="UP000035268"/>
    </source>
</evidence>
<accession>A0A0G3EDN9</accession>
<dbReference type="KEGG" id="vbl:L21SP4_01200"/>
<reference evidence="2 3" key="2">
    <citation type="journal article" date="2016" name="ISME J.">
        <title>Characterization of the first cultured representative of Verrucomicrobia subdivision 5 indicates the proposal of a novel phylum.</title>
        <authorList>
            <person name="Spring S."/>
            <person name="Bunk B."/>
            <person name="Sproer C."/>
            <person name="Schumann P."/>
            <person name="Rohde M."/>
            <person name="Tindall B.J."/>
            <person name="Klenk H.P."/>
        </authorList>
    </citation>
    <scope>NUCLEOTIDE SEQUENCE [LARGE SCALE GENOMIC DNA]</scope>
    <source>
        <strain evidence="2 3">L21-Fru-AB</strain>
    </source>
</reference>
<evidence type="ECO:0000256" key="1">
    <source>
        <dbReference type="ARBA" id="ARBA00022679"/>
    </source>
</evidence>
<proteinExistence type="predicted"/>
<keyword evidence="1 2" id="KW-0808">Transferase</keyword>
<organism evidence="2 3">
    <name type="scientific">Kiritimatiella glycovorans</name>
    <dbReference type="NCBI Taxonomy" id="1307763"/>
    <lineage>
        <taxon>Bacteria</taxon>
        <taxon>Pseudomonadati</taxon>
        <taxon>Kiritimatiellota</taxon>
        <taxon>Kiritimatiellia</taxon>
        <taxon>Kiritimatiellales</taxon>
        <taxon>Kiritimatiellaceae</taxon>
        <taxon>Kiritimatiella</taxon>
    </lineage>
</organism>
<dbReference type="Proteomes" id="UP000035268">
    <property type="component" value="Chromosome"/>
</dbReference>
<dbReference type="Gene3D" id="3.40.50.300">
    <property type="entry name" value="P-loop containing nucleotide triphosphate hydrolases"/>
    <property type="match status" value="1"/>
</dbReference>
<dbReference type="InterPro" id="IPR027417">
    <property type="entry name" value="P-loop_NTPase"/>
</dbReference>
<dbReference type="STRING" id="1307763.L21SP4_01200"/>
<dbReference type="PANTHER" id="PTHR12788:SF10">
    <property type="entry name" value="PROTEIN-TYROSINE SULFOTRANSFERASE"/>
    <property type="match status" value="1"/>
</dbReference>
<keyword evidence="3" id="KW-1185">Reference proteome</keyword>
<dbReference type="PANTHER" id="PTHR12788">
    <property type="entry name" value="PROTEIN-TYROSINE SULFOTRANSFERASE 2"/>
    <property type="match status" value="1"/>
</dbReference>
<dbReference type="InterPro" id="IPR026634">
    <property type="entry name" value="TPST-like"/>
</dbReference>
<evidence type="ECO:0000313" key="2">
    <source>
        <dbReference type="EMBL" id="AKJ64448.1"/>
    </source>
</evidence>
<dbReference type="Pfam" id="PF13469">
    <property type="entry name" value="Sulfotransfer_3"/>
    <property type="match status" value="1"/>
</dbReference>
<dbReference type="GO" id="GO:0008476">
    <property type="term" value="F:protein-tyrosine sulfotransferase activity"/>
    <property type="evidence" value="ECO:0007669"/>
    <property type="project" value="InterPro"/>
</dbReference>
<dbReference type="SUPFAM" id="SSF52540">
    <property type="entry name" value="P-loop containing nucleoside triphosphate hydrolases"/>
    <property type="match status" value="1"/>
</dbReference>
<dbReference type="EMBL" id="CP010904">
    <property type="protein sequence ID" value="AKJ64448.1"/>
    <property type="molecule type" value="Genomic_DNA"/>
</dbReference>